<protein>
    <submittedName>
        <fullName evidence="1">Uncharacterized protein</fullName>
    </submittedName>
</protein>
<organism evidence="1 2">
    <name type="scientific">Micromonospora polyrhachis</name>
    <dbReference type="NCBI Taxonomy" id="1282883"/>
    <lineage>
        <taxon>Bacteria</taxon>
        <taxon>Bacillati</taxon>
        <taxon>Actinomycetota</taxon>
        <taxon>Actinomycetes</taxon>
        <taxon>Micromonosporales</taxon>
        <taxon>Micromonosporaceae</taxon>
        <taxon>Micromonospora</taxon>
    </lineage>
</organism>
<dbReference type="EMBL" id="JACHJW010000001">
    <property type="protein sequence ID" value="MBB4961543.1"/>
    <property type="molecule type" value="Genomic_DNA"/>
</dbReference>
<reference evidence="1 2" key="1">
    <citation type="submission" date="2020-08" db="EMBL/GenBank/DDBJ databases">
        <title>Sequencing the genomes of 1000 actinobacteria strains.</title>
        <authorList>
            <person name="Klenk H.-P."/>
        </authorList>
    </citation>
    <scope>NUCLEOTIDE SEQUENCE [LARGE SCALE GENOMIC DNA]</scope>
    <source>
        <strain evidence="1 2">DSM 45886</strain>
    </source>
</reference>
<proteinExistence type="predicted"/>
<keyword evidence="2" id="KW-1185">Reference proteome</keyword>
<evidence type="ECO:0000313" key="2">
    <source>
        <dbReference type="Proteomes" id="UP000578819"/>
    </source>
</evidence>
<comment type="caution">
    <text evidence="1">The sequence shown here is derived from an EMBL/GenBank/DDBJ whole genome shotgun (WGS) entry which is preliminary data.</text>
</comment>
<name>A0A7W7SV60_9ACTN</name>
<dbReference type="AlphaFoldDB" id="A0A7W7SV60"/>
<accession>A0A7W7SV60</accession>
<evidence type="ECO:0000313" key="1">
    <source>
        <dbReference type="EMBL" id="MBB4961543.1"/>
    </source>
</evidence>
<dbReference type="Proteomes" id="UP000578819">
    <property type="component" value="Unassembled WGS sequence"/>
</dbReference>
<sequence>MYAYELAWDDLGSRALDEDVSRKRITEALEGFDNG</sequence>
<gene>
    <name evidence="1" type="ORF">FHR38_005276</name>
</gene>